<sequence length="47" mass="5447">MLGFKSFRRAQTILAGIALVSMRRKGQYLQPEEKILSLAELFYRLTT</sequence>
<reference evidence="1" key="1">
    <citation type="submission" date="2013-07" db="EMBL/GenBank/DDBJ databases">
        <title>Sub-species coevolution in mutualistic symbiosis.</title>
        <authorList>
            <person name="Murfin K."/>
            <person name="Klassen J."/>
            <person name="Lee M."/>
            <person name="Forst S."/>
            <person name="Stock P."/>
            <person name="Goodrich-Blair H."/>
        </authorList>
    </citation>
    <scope>NUCLEOTIDE SEQUENCE [LARGE SCALE GENOMIC DNA]</scope>
    <source>
        <strain evidence="1">Feltiae Moldova</strain>
    </source>
</reference>
<evidence type="ECO:0000313" key="2">
    <source>
        <dbReference type="Proteomes" id="UP000028487"/>
    </source>
</evidence>
<accession>A0A077NXT9</accession>
<organism evidence="1 2">
    <name type="scientific">Xenorhabdus bovienii str. feltiae Moldova</name>
    <dbReference type="NCBI Taxonomy" id="1398200"/>
    <lineage>
        <taxon>Bacteria</taxon>
        <taxon>Pseudomonadati</taxon>
        <taxon>Pseudomonadota</taxon>
        <taxon>Gammaproteobacteria</taxon>
        <taxon>Enterobacterales</taxon>
        <taxon>Morganellaceae</taxon>
        <taxon>Xenorhabdus</taxon>
    </lineage>
</organism>
<name>A0A077NXT9_XENBV</name>
<dbReference type="Proteomes" id="UP000028487">
    <property type="component" value="Unassembled WGS sequence"/>
</dbReference>
<dbReference type="AlphaFoldDB" id="A0A077NXT9"/>
<gene>
    <name evidence="1" type="ORF">XBFM1_730001</name>
</gene>
<evidence type="ECO:0000313" key="1">
    <source>
        <dbReference type="EMBL" id="CDH03323.1"/>
    </source>
</evidence>
<protein>
    <submittedName>
        <fullName evidence="1">Uncharacterized protein</fullName>
    </submittedName>
</protein>
<dbReference type="HOGENOM" id="CLU_067322_2_6_6"/>
<proteinExistence type="predicted"/>
<comment type="caution">
    <text evidence="1">The sequence shown here is derived from an EMBL/GenBank/DDBJ whole genome shotgun (WGS) entry which is preliminary data.</text>
</comment>
<dbReference type="EMBL" id="CBSV010000247">
    <property type="protein sequence ID" value="CDH03323.1"/>
    <property type="molecule type" value="Genomic_DNA"/>
</dbReference>